<keyword evidence="10" id="KW-1185">Reference proteome</keyword>
<name>T1GMK1_MEGSC</name>
<feature type="region of interest" description="Disordered" evidence="7">
    <location>
        <begin position="1"/>
        <end position="64"/>
    </location>
</feature>
<keyword evidence="2" id="KW-0507">mRNA processing</keyword>
<feature type="compositionally biased region" description="Gly residues" evidence="7">
    <location>
        <begin position="161"/>
        <end position="174"/>
    </location>
</feature>
<dbReference type="GO" id="GO:0003723">
    <property type="term" value="F:RNA binding"/>
    <property type="evidence" value="ECO:0007669"/>
    <property type="project" value="UniProtKB-UniRule"/>
</dbReference>
<dbReference type="SUPFAM" id="SSF54928">
    <property type="entry name" value="RNA-binding domain, RBD"/>
    <property type="match status" value="1"/>
</dbReference>
<dbReference type="OMA" id="EISCAPV"/>
<dbReference type="InterPro" id="IPR035979">
    <property type="entry name" value="RBD_domain_sf"/>
</dbReference>
<dbReference type="HOGENOM" id="CLU_1329231_0_0_1"/>
<dbReference type="GO" id="GO:0061574">
    <property type="term" value="C:ASAP complex"/>
    <property type="evidence" value="ECO:0007669"/>
    <property type="project" value="TreeGrafter"/>
</dbReference>
<dbReference type="InterPro" id="IPR034201">
    <property type="entry name" value="RNPS1_RRM"/>
</dbReference>
<evidence type="ECO:0000256" key="1">
    <source>
        <dbReference type="ARBA" id="ARBA00004123"/>
    </source>
</evidence>
<keyword evidence="5" id="KW-0539">Nucleus</keyword>
<evidence type="ECO:0000256" key="4">
    <source>
        <dbReference type="ARBA" id="ARBA00023187"/>
    </source>
</evidence>
<reference evidence="9" key="2">
    <citation type="submission" date="2015-06" db="UniProtKB">
        <authorList>
            <consortium name="EnsemblMetazoa"/>
        </authorList>
    </citation>
    <scope>IDENTIFICATION</scope>
</reference>
<keyword evidence="4" id="KW-0508">mRNA splicing</keyword>
<dbReference type="GO" id="GO:0005654">
    <property type="term" value="C:nucleoplasm"/>
    <property type="evidence" value="ECO:0007669"/>
    <property type="project" value="TreeGrafter"/>
</dbReference>
<dbReference type="InterPro" id="IPR000504">
    <property type="entry name" value="RRM_dom"/>
</dbReference>
<dbReference type="GO" id="GO:0000398">
    <property type="term" value="P:mRNA splicing, via spliceosome"/>
    <property type="evidence" value="ECO:0007669"/>
    <property type="project" value="TreeGrafter"/>
</dbReference>
<dbReference type="EMBL" id="CAQQ02139727">
    <property type="status" value="NOT_ANNOTATED_CDS"/>
    <property type="molecule type" value="Genomic_DNA"/>
</dbReference>
<evidence type="ECO:0000256" key="5">
    <source>
        <dbReference type="ARBA" id="ARBA00023242"/>
    </source>
</evidence>
<protein>
    <recommendedName>
        <fullName evidence="8">RRM domain-containing protein</fullName>
    </recommendedName>
</protein>
<dbReference type="EMBL" id="CAQQ02139729">
    <property type="status" value="NOT_ANNOTATED_CDS"/>
    <property type="molecule type" value="Genomic_DNA"/>
</dbReference>
<evidence type="ECO:0000256" key="2">
    <source>
        <dbReference type="ARBA" id="ARBA00022664"/>
    </source>
</evidence>
<reference evidence="10" key="1">
    <citation type="submission" date="2013-02" db="EMBL/GenBank/DDBJ databases">
        <authorList>
            <person name="Hughes D."/>
        </authorList>
    </citation>
    <scope>NUCLEOTIDE SEQUENCE</scope>
    <source>
        <strain>Durham</strain>
        <strain evidence="10">NC isolate 2 -- Noor lab</strain>
    </source>
</reference>
<evidence type="ECO:0000256" key="6">
    <source>
        <dbReference type="PROSITE-ProRule" id="PRU00176"/>
    </source>
</evidence>
<feature type="domain" description="RRM" evidence="8">
    <location>
        <begin position="65"/>
        <end position="144"/>
    </location>
</feature>
<dbReference type="GO" id="GO:0005737">
    <property type="term" value="C:cytoplasm"/>
    <property type="evidence" value="ECO:0007669"/>
    <property type="project" value="TreeGrafter"/>
</dbReference>
<dbReference type="Pfam" id="PF00076">
    <property type="entry name" value="RRM_1"/>
    <property type="match status" value="1"/>
</dbReference>
<dbReference type="SMART" id="SM00360">
    <property type="entry name" value="RRM"/>
    <property type="match status" value="1"/>
</dbReference>
<evidence type="ECO:0000259" key="8">
    <source>
        <dbReference type="PROSITE" id="PS50102"/>
    </source>
</evidence>
<feature type="region of interest" description="Disordered" evidence="7">
    <location>
        <begin position="144"/>
        <end position="189"/>
    </location>
</feature>
<dbReference type="AlphaFoldDB" id="T1GMK1"/>
<dbReference type="PANTHER" id="PTHR15481:SF0">
    <property type="entry name" value="LD23870P-RELATED"/>
    <property type="match status" value="1"/>
</dbReference>
<evidence type="ECO:0000256" key="7">
    <source>
        <dbReference type="SAM" id="MobiDB-lite"/>
    </source>
</evidence>
<dbReference type="InterPro" id="IPR012677">
    <property type="entry name" value="Nucleotide-bd_a/b_plait_sf"/>
</dbReference>
<keyword evidence="3 6" id="KW-0694">RNA-binding</keyword>
<feature type="compositionally biased region" description="Basic and acidic residues" evidence="7">
    <location>
        <begin position="45"/>
        <end position="60"/>
    </location>
</feature>
<dbReference type="Proteomes" id="UP000015102">
    <property type="component" value="Unassembled WGS sequence"/>
</dbReference>
<dbReference type="EMBL" id="CAQQ02139728">
    <property type="status" value="NOT_ANNOTATED_CDS"/>
    <property type="molecule type" value="Genomic_DNA"/>
</dbReference>
<proteinExistence type="predicted"/>
<comment type="subcellular location">
    <subcellularLocation>
        <location evidence="1">Nucleus</location>
    </subcellularLocation>
</comment>
<sequence length="207" mass="23414">RPKSKERTLKRSADREDERRKRSPDRNRRSADRNRSSRSRSRSAGSRERRRERREKERSATPKPVRIHIGRLTRNVTKEHVIEIFENFGKIKLIEFPFDRFHPTINRGIAYVEYHTAEEAEKAMKHMDGGQIDGQEISCAPVMRNQGRPPAPIGRGRSPIRGGGRGPPMGGGGRWRSPGPKDSGELCTISSLSGRTNANANILSILS</sequence>
<evidence type="ECO:0000313" key="9">
    <source>
        <dbReference type="EnsemblMetazoa" id="MESCA004776-PA"/>
    </source>
</evidence>
<dbReference type="STRING" id="36166.T1GMK1"/>
<evidence type="ECO:0000313" key="10">
    <source>
        <dbReference type="Proteomes" id="UP000015102"/>
    </source>
</evidence>
<dbReference type="Gene3D" id="3.30.70.330">
    <property type="match status" value="1"/>
</dbReference>
<dbReference type="EnsemblMetazoa" id="MESCA004776-RA">
    <property type="protein sequence ID" value="MESCA004776-PA"/>
    <property type="gene ID" value="MESCA004776"/>
</dbReference>
<evidence type="ECO:0000256" key="3">
    <source>
        <dbReference type="ARBA" id="ARBA00022884"/>
    </source>
</evidence>
<dbReference type="CDD" id="cd12365">
    <property type="entry name" value="RRM_RNPS1"/>
    <property type="match status" value="1"/>
</dbReference>
<dbReference type="PROSITE" id="PS50102">
    <property type="entry name" value="RRM"/>
    <property type="match status" value="1"/>
</dbReference>
<feature type="compositionally biased region" description="Basic and acidic residues" evidence="7">
    <location>
        <begin position="1"/>
        <end position="35"/>
    </location>
</feature>
<dbReference type="PANTHER" id="PTHR15481">
    <property type="entry name" value="RIBONUCLEIC ACID BINDING PROTEIN S1"/>
    <property type="match status" value="1"/>
</dbReference>
<accession>T1GMK1</accession>
<organism evidence="9 10">
    <name type="scientific">Megaselia scalaris</name>
    <name type="common">Humpbacked fly</name>
    <name type="synonym">Phora scalaris</name>
    <dbReference type="NCBI Taxonomy" id="36166"/>
    <lineage>
        <taxon>Eukaryota</taxon>
        <taxon>Metazoa</taxon>
        <taxon>Ecdysozoa</taxon>
        <taxon>Arthropoda</taxon>
        <taxon>Hexapoda</taxon>
        <taxon>Insecta</taxon>
        <taxon>Pterygota</taxon>
        <taxon>Neoptera</taxon>
        <taxon>Endopterygota</taxon>
        <taxon>Diptera</taxon>
        <taxon>Brachycera</taxon>
        <taxon>Muscomorpha</taxon>
        <taxon>Platypezoidea</taxon>
        <taxon>Phoridae</taxon>
        <taxon>Megaseliini</taxon>
        <taxon>Megaselia</taxon>
    </lineage>
</organism>